<proteinExistence type="predicted"/>
<accession>A0A5E7LGQ8</accession>
<dbReference type="AlphaFoldDB" id="A0A5E7LGQ8"/>
<evidence type="ECO:0000313" key="2">
    <source>
        <dbReference type="EMBL" id="VVP10728.1"/>
    </source>
</evidence>
<evidence type="ECO:0000256" key="1">
    <source>
        <dbReference type="SAM" id="MobiDB-lite"/>
    </source>
</evidence>
<protein>
    <submittedName>
        <fullName evidence="2">Uncharacterized protein</fullName>
    </submittedName>
</protein>
<feature type="region of interest" description="Disordered" evidence="1">
    <location>
        <begin position="1"/>
        <end position="22"/>
    </location>
</feature>
<dbReference type="Proteomes" id="UP000375525">
    <property type="component" value="Unassembled WGS sequence"/>
</dbReference>
<gene>
    <name evidence="2" type="ORF">PS880_03302</name>
</gene>
<organism evidence="2 3">
    <name type="scientific">Pseudomonas fluorescens</name>
    <dbReference type="NCBI Taxonomy" id="294"/>
    <lineage>
        <taxon>Bacteria</taxon>
        <taxon>Pseudomonadati</taxon>
        <taxon>Pseudomonadota</taxon>
        <taxon>Gammaproteobacteria</taxon>
        <taxon>Pseudomonadales</taxon>
        <taxon>Pseudomonadaceae</taxon>
        <taxon>Pseudomonas</taxon>
    </lineage>
</organism>
<name>A0A5E7LGQ8_PSEFL</name>
<reference evidence="2 3" key="1">
    <citation type="submission" date="2019-09" db="EMBL/GenBank/DDBJ databases">
        <authorList>
            <person name="Chandra G."/>
            <person name="Truman W A."/>
        </authorList>
    </citation>
    <scope>NUCLEOTIDE SEQUENCE [LARGE SCALE GENOMIC DNA]</scope>
    <source>
        <strain evidence="2">PS880</strain>
    </source>
</reference>
<evidence type="ECO:0000313" key="3">
    <source>
        <dbReference type="Proteomes" id="UP000375525"/>
    </source>
</evidence>
<sequence>MGWQLCVGSQTEELRPGRPEGLPHTAAIKTEHRQTAAPYFDGCESNSLGLRNPVAADVSDKPTLGSDLGSRNQAVGRLSGLLGRQFDLGLLRSRNKTGHRGVTGEMGGRVWGCFVAQREPAPSPRSEASYAFFGRSDVFVAAVEQREAASDCEAVVIRQRMQGERTYQLARISSSDAASRCSTAATGDEVFSGGIIYRDQYPAC</sequence>
<dbReference type="EMBL" id="CABVIH010000015">
    <property type="protein sequence ID" value="VVP10728.1"/>
    <property type="molecule type" value="Genomic_DNA"/>
</dbReference>